<feature type="domain" description="BPG-independent PGAM N-terminal" evidence="15">
    <location>
        <begin position="138"/>
        <end position="353"/>
    </location>
</feature>
<gene>
    <name evidence="9" type="primary">gpmI</name>
    <name evidence="16" type="ORF">COT24_02095</name>
</gene>
<evidence type="ECO:0000256" key="8">
    <source>
        <dbReference type="ARBA" id="ARBA00023235"/>
    </source>
</evidence>
<reference evidence="16 17" key="1">
    <citation type="submission" date="2017-09" db="EMBL/GenBank/DDBJ databases">
        <title>Depth-based differentiation of microbial function through sediment-hosted aquifers and enrichment of novel symbionts in the deep terrestrial subsurface.</title>
        <authorList>
            <person name="Probst A.J."/>
            <person name="Ladd B."/>
            <person name="Jarett J.K."/>
            <person name="Geller-Mcgrath D.E."/>
            <person name="Sieber C.M."/>
            <person name="Emerson J.B."/>
            <person name="Anantharaman K."/>
            <person name="Thomas B.C."/>
            <person name="Malmstrom R."/>
            <person name="Stieglmeier M."/>
            <person name="Klingl A."/>
            <person name="Woyke T."/>
            <person name="Ryan C.M."/>
            <person name="Banfield J.F."/>
        </authorList>
    </citation>
    <scope>NUCLEOTIDE SEQUENCE [LARGE SCALE GENOMIC DNA]</scope>
    <source>
        <strain evidence="16">CG08_land_8_20_14_0_20_40_16</strain>
    </source>
</reference>
<dbReference type="InterPro" id="IPR005995">
    <property type="entry name" value="Pgm_bpd_ind"/>
</dbReference>
<comment type="subunit">
    <text evidence="9">Monomer.</text>
</comment>
<organism evidence="16 17">
    <name type="scientific">Candidatus Kerfeldbacteria bacterium CG08_land_8_20_14_0_20_40_16</name>
    <dbReference type="NCBI Taxonomy" id="2014244"/>
    <lineage>
        <taxon>Bacteria</taxon>
        <taxon>Candidatus Kerfeldiibacteriota</taxon>
    </lineage>
</organism>
<feature type="binding site" evidence="9 12">
    <location>
        <begin position="209"/>
        <end position="210"/>
    </location>
    <ligand>
        <name>substrate</name>
    </ligand>
</feature>
<comment type="catalytic activity">
    <reaction evidence="1 9">
        <text>(2R)-2-phosphoglycerate = (2R)-3-phosphoglycerate</text>
        <dbReference type="Rhea" id="RHEA:15901"/>
        <dbReference type="ChEBI" id="CHEBI:58272"/>
        <dbReference type="ChEBI" id="CHEBI:58289"/>
        <dbReference type="EC" id="5.4.2.12"/>
    </reaction>
</comment>
<feature type="active site" description="Phosphoserine intermediate" evidence="9 11">
    <location>
        <position position="118"/>
    </location>
</feature>
<feature type="domain" description="Metalloenzyme" evidence="14">
    <location>
        <begin position="61"/>
        <end position="556"/>
    </location>
</feature>
<protein>
    <recommendedName>
        <fullName evidence="9 10">2,3-bisphosphoglycerate-independent phosphoglycerate mutase</fullName>
        <shortName evidence="9">BPG-independent PGAM</shortName>
        <shortName evidence="9">Phosphoglyceromutase</shortName>
        <shortName evidence="9">iPGM</shortName>
        <ecNumber evidence="9 10">5.4.2.12</ecNumber>
    </recommendedName>
</protein>
<dbReference type="FunFam" id="3.40.1450.10:FF:000002">
    <property type="entry name" value="2,3-bisphosphoglycerate-independent phosphoglycerate mutase"/>
    <property type="match status" value="1"/>
</dbReference>
<evidence type="ECO:0000256" key="10">
    <source>
        <dbReference type="NCBIfam" id="TIGR01307"/>
    </source>
</evidence>
<dbReference type="PIRSF" id="PIRSF001492">
    <property type="entry name" value="IPGAM"/>
    <property type="match status" value="1"/>
</dbReference>
<evidence type="ECO:0000256" key="5">
    <source>
        <dbReference type="ARBA" id="ARBA00022723"/>
    </source>
</evidence>
<evidence type="ECO:0000313" key="17">
    <source>
        <dbReference type="Proteomes" id="UP000231542"/>
    </source>
</evidence>
<comment type="similarity">
    <text evidence="4 9">Belongs to the BPG-independent phosphoglycerate mutase family.</text>
</comment>
<dbReference type="EC" id="5.4.2.12" evidence="9 10"/>
<dbReference type="InterPro" id="IPR011258">
    <property type="entry name" value="BPG-indep_PGM_N"/>
</dbReference>
<dbReference type="CDD" id="cd16010">
    <property type="entry name" value="iPGM"/>
    <property type="match status" value="1"/>
</dbReference>
<keyword evidence="6 9" id="KW-0324">Glycolysis</keyword>
<evidence type="ECO:0000259" key="14">
    <source>
        <dbReference type="Pfam" id="PF01676"/>
    </source>
</evidence>
<dbReference type="GO" id="GO:0004619">
    <property type="term" value="F:phosphoglycerate mutase activity"/>
    <property type="evidence" value="ECO:0007669"/>
    <property type="project" value="UniProtKB-UniRule"/>
</dbReference>
<feature type="binding site" evidence="9 13">
    <location>
        <position position="498"/>
    </location>
    <ligand>
        <name>Mn(2+)</name>
        <dbReference type="ChEBI" id="CHEBI:29035"/>
        <label>2</label>
    </ligand>
</feature>
<feature type="binding site" evidence="9 13">
    <location>
        <position position="68"/>
    </location>
    <ligand>
        <name>Mn(2+)</name>
        <dbReference type="ChEBI" id="CHEBI:29035"/>
        <label>2</label>
    </ligand>
</feature>
<dbReference type="GO" id="GO:0006096">
    <property type="term" value="P:glycolytic process"/>
    <property type="evidence" value="ECO:0007669"/>
    <property type="project" value="UniProtKB-UniRule"/>
</dbReference>
<keyword evidence="5 9" id="KW-0479">Metal-binding</keyword>
<dbReference type="GO" id="GO:0006007">
    <property type="term" value="P:glucose catabolic process"/>
    <property type="evidence" value="ECO:0007669"/>
    <property type="project" value="InterPro"/>
</dbReference>
<dbReference type="GO" id="GO:0030145">
    <property type="term" value="F:manganese ion binding"/>
    <property type="evidence" value="ECO:0007669"/>
    <property type="project" value="UniProtKB-UniRule"/>
</dbReference>
<evidence type="ECO:0000256" key="12">
    <source>
        <dbReference type="PIRSR" id="PIRSR001492-2"/>
    </source>
</evidence>
<feature type="binding site" evidence="9 12">
    <location>
        <begin position="317"/>
        <end position="320"/>
    </location>
    <ligand>
        <name>substrate</name>
    </ligand>
</feature>
<feature type="binding site" evidence="9 13">
    <location>
        <position position="517"/>
    </location>
    <ligand>
        <name>Mn(2+)</name>
        <dbReference type="ChEBI" id="CHEBI:29035"/>
        <label>1</label>
    </ligand>
</feature>
<comment type="function">
    <text evidence="2 9">Catalyzes the interconversion of 2-phosphoglycerate and 3-phosphoglycerate.</text>
</comment>
<dbReference type="Proteomes" id="UP000231542">
    <property type="component" value="Unassembled WGS sequence"/>
</dbReference>
<evidence type="ECO:0000256" key="7">
    <source>
        <dbReference type="ARBA" id="ARBA00023211"/>
    </source>
</evidence>
<dbReference type="NCBIfam" id="TIGR01307">
    <property type="entry name" value="pgm_bpd_ind"/>
    <property type="match status" value="1"/>
</dbReference>
<evidence type="ECO:0000256" key="9">
    <source>
        <dbReference type="HAMAP-Rule" id="MF_01038"/>
    </source>
</evidence>
<evidence type="ECO:0000313" key="16">
    <source>
        <dbReference type="EMBL" id="PIS42717.1"/>
    </source>
</evidence>
<evidence type="ECO:0000259" key="15">
    <source>
        <dbReference type="Pfam" id="PF06415"/>
    </source>
</evidence>
<dbReference type="Pfam" id="PF06415">
    <property type="entry name" value="iPGM_N"/>
    <property type="match status" value="1"/>
</dbReference>
<dbReference type="AlphaFoldDB" id="A0A2H0YW48"/>
<name>A0A2H0YW48_9BACT</name>
<comment type="pathway">
    <text evidence="3 9">Carbohydrate degradation; glycolysis; pyruvate from D-glyceraldehyde 3-phosphate: step 3/5.</text>
</comment>
<feature type="binding site" evidence="9 12">
    <location>
        <position position="247"/>
    </location>
    <ligand>
        <name>substrate</name>
    </ligand>
</feature>
<keyword evidence="8 9" id="KW-0413">Isomerase</keyword>
<evidence type="ECO:0000256" key="1">
    <source>
        <dbReference type="ARBA" id="ARBA00000370"/>
    </source>
</evidence>
<feature type="binding site" evidence="9 13">
    <location>
        <position position="118"/>
    </location>
    <ligand>
        <name>Mn(2+)</name>
        <dbReference type="ChEBI" id="CHEBI:29035"/>
        <label>2</label>
    </ligand>
</feature>
<feature type="binding site" evidence="9 12">
    <location>
        <position position="241"/>
    </location>
    <ligand>
        <name>substrate</name>
    </ligand>
</feature>
<dbReference type="SUPFAM" id="SSF64158">
    <property type="entry name" value="2,3-Bisphosphoglycerate-independent phosphoglycerate mutase, substrate-binding domain"/>
    <property type="match status" value="1"/>
</dbReference>
<evidence type="ECO:0000256" key="3">
    <source>
        <dbReference type="ARBA" id="ARBA00004798"/>
    </source>
</evidence>
<dbReference type="InterPro" id="IPR017850">
    <property type="entry name" value="Alkaline_phosphatase_core_sf"/>
</dbReference>
<feature type="binding site" evidence="9 13">
    <location>
        <position position="457"/>
    </location>
    <ligand>
        <name>Mn(2+)</name>
        <dbReference type="ChEBI" id="CHEBI:29035"/>
        <label>1</label>
    </ligand>
</feature>
<evidence type="ECO:0000256" key="11">
    <source>
        <dbReference type="PIRSR" id="PIRSR001492-1"/>
    </source>
</evidence>
<keyword evidence="7 9" id="KW-0464">Manganese</keyword>
<dbReference type="InterPro" id="IPR006124">
    <property type="entry name" value="Metalloenzyme"/>
</dbReference>
<proteinExistence type="inferred from homology"/>
<dbReference type="HAMAP" id="MF_01038">
    <property type="entry name" value="GpmI"/>
    <property type="match status" value="1"/>
</dbReference>
<dbReference type="Gene3D" id="3.40.720.10">
    <property type="entry name" value="Alkaline Phosphatase, subunit A"/>
    <property type="match status" value="1"/>
</dbReference>
<feature type="binding site" evidence="9 12">
    <location>
        <position position="390"/>
    </location>
    <ligand>
        <name>substrate</name>
    </ligand>
</feature>
<evidence type="ECO:0000256" key="6">
    <source>
        <dbReference type="ARBA" id="ARBA00023152"/>
    </source>
</evidence>
<evidence type="ECO:0000256" key="4">
    <source>
        <dbReference type="ARBA" id="ARBA00008819"/>
    </source>
</evidence>
<evidence type="ECO:0000256" key="13">
    <source>
        <dbReference type="PIRSR" id="PIRSR001492-3"/>
    </source>
</evidence>
<dbReference type="EMBL" id="PEXU01000024">
    <property type="protein sequence ID" value="PIS42717.1"/>
    <property type="molecule type" value="Genomic_DNA"/>
</dbReference>
<dbReference type="PANTHER" id="PTHR31637">
    <property type="entry name" value="2,3-BISPHOSPHOGLYCERATE-INDEPENDENT PHOSPHOGLYCERATE MUTASE"/>
    <property type="match status" value="1"/>
</dbReference>
<feature type="binding site" evidence="9 13">
    <location>
        <position position="461"/>
    </location>
    <ligand>
        <name>Mn(2+)</name>
        <dbReference type="ChEBI" id="CHEBI:29035"/>
        <label>1</label>
    </ligand>
</feature>
<comment type="caution">
    <text evidence="16">The sequence shown here is derived from an EMBL/GenBank/DDBJ whole genome shotgun (WGS) entry which is preliminary data.</text>
</comment>
<dbReference type="SUPFAM" id="SSF53649">
    <property type="entry name" value="Alkaline phosphatase-like"/>
    <property type="match status" value="1"/>
</dbReference>
<dbReference type="Gene3D" id="3.40.1450.10">
    <property type="entry name" value="BPG-independent phosphoglycerate mutase, domain B"/>
    <property type="match status" value="1"/>
</dbReference>
<dbReference type="GO" id="GO:0005829">
    <property type="term" value="C:cytosol"/>
    <property type="evidence" value="ECO:0007669"/>
    <property type="project" value="TreeGrafter"/>
</dbReference>
<dbReference type="InterPro" id="IPR036646">
    <property type="entry name" value="PGAM_B_sf"/>
</dbReference>
<accession>A0A2H0YW48</accession>
<feature type="binding site" evidence="9 12">
    <location>
        <position position="179"/>
    </location>
    <ligand>
        <name>substrate</name>
    </ligand>
</feature>
<dbReference type="UniPathway" id="UPA00109">
    <property type="reaction ID" value="UER00186"/>
</dbReference>
<dbReference type="Pfam" id="PF01676">
    <property type="entry name" value="Metalloenzyme"/>
    <property type="match status" value="1"/>
</dbReference>
<evidence type="ECO:0000256" key="2">
    <source>
        <dbReference type="ARBA" id="ARBA00002315"/>
    </source>
</evidence>
<feature type="binding site" evidence="9 13">
    <location>
        <position position="499"/>
    </location>
    <ligand>
        <name>Mn(2+)</name>
        <dbReference type="ChEBI" id="CHEBI:29035"/>
        <label>2</label>
    </ligand>
</feature>
<dbReference type="PANTHER" id="PTHR31637:SF0">
    <property type="entry name" value="2,3-BISPHOSPHOGLYCERATE-INDEPENDENT PHOSPHOGLYCERATE MUTASE"/>
    <property type="match status" value="1"/>
</dbReference>
<comment type="cofactor">
    <cofactor evidence="9">
        <name>Mn(2+)</name>
        <dbReference type="ChEBI" id="CHEBI:29035"/>
    </cofactor>
    <text evidence="9">Binds 2 manganese ions per subunit.</text>
</comment>
<sequence>MRGSRRYHYRYRITSPSKNEIYCCHHQLSKIKTKKSKYYCSAYRKNNTRFNQKILMKLKNPVLLIILDGWGIGKKDEHNPIFLAPTPTMDYLSQEYPHTALKAGGEGIGLEPGHQGASEIGHFIIGAGRNVLLPQHQVKQAVLKGDFLKNQAYLEAIKKIKKSGGALHLIGMLSNEGVHSYDITCHALLELAARSKLKKVYIHIFSDGRDTAPEEVEVYLERLKGAMNKFGVGEIASIMGRWWAMDRDHRWERIQKAYETLTEGNGFYHFPSIEEAIDRAYQRGETDEFIKPTIIEKNGKPVAIIKDGDAVFNFNFRIDRAIEITQAFVETDFNAFLRTKKLDLAYVALTDYYENMPTPFALKRTRVKNSLGEIISQAGLKQLRVTETEKWAYLTKIFNGMHEEPFEGEDRILIPSDKIPTYDLKPEMKAREIAETVCQKLDEEIYDVIIINFANPDILGHTTNKEAVIKGIVAVDQGLGEIIQKVREKNGIALVIADHGNAEIVHDIKLDKPHCYHTDSNVPCILVAEDSQYKKLRARGAIKDVAPTLLRIMNLEIPSEMTGQCLIEN</sequence>